<evidence type="ECO:0000256" key="2">
    <source>
        <dbReference type="ARBA" id="ARBA00004555"/>
    </source>
</evidence>
<dbReference type="InterPro" id="IPR013809">
    <property type="entry name" value="ENTH"/>
</dbReference>
<gene>
    <name evidence="6" type="ORF">FCM35_KLT14183</name>
</gene>
<keyword evidence="3" id="KW-0333">Golgi apparatus</keyword>
<dbReference type="Proteomes" id="UP000623129">
    <property type="component" value="Unassembled WGS sequence"/>
</dbReference>
<keyword evidence="4" id="KW-0968">Cytoplasmic vesicle</keyword>
<feature type="domain" description="ENTH" evidence="5">
    <location>
        <begin position="26"/>
        <end position="160"/>
    </location>
</feature>
<sequence length="266" mass="30738">MGTPFFDDLKKQASFYLNEKIRAARLVLTDVTPVQLMVEEVTSGISSCPPDAKTMGFISRSAFDSDAYFRIIDILHKRLSKFTRKHWREAYNSLVLLDHLLTHGPESIALEFKGEIGIIQEMLTLQYIDEKGFNWGLTVKNKSERVLKLLEKGTFLKEEREKARRLTHGIKGFGSLNRNVPSTSIDKMDSESNLFGRSNSQYEKYTGKEREDLNKSDEMEMLVSSNLLVKRKAQSDFDQATDHPFYFEHKNKESLLHLHRDLEIIN</sequence>
<evidence type="ECO:0000256" key="4">
    <source>
        <dbReference type="ARBA" id="ARBA00023329"/>
    </source>
</evidence>
<name>A0A833QID1_9POAL</name>
<dbReference type="PANTHER" id="PTHR12276:SF116">
    <property type="entry name" value="ENTH_VHS FAMILY PROTEIN"/>
    <property type="match status" value="1"/>
</dbReference>
<reference evidence="6" key="1">
    <citation type="submission" date="2020-01" db="EMBL/GenBank/DDBJ databases">
        <title>Genome sequence of Kobresia littledalei, the first chromosome-level genome in the family Cyperaceae.</title>
        <authorList>
            <person name="Qu G."/>
        </authorList>
    </citation>
    <scope>NUCLEOTIDE SEQUENCE</scope>
    <source>
        <strain evidence="6">C.B.Clarke</strain>
        <tissue evidence="6">Leaf</tissue>
    </source>
</reference>
<dbReference type="SMART" id="SM00273">
    <property type="entry name" value="ENTH"/>
    <property type="match status" value="1"/>
</dbReference>
<dbReference type="InterPro" id="IPR008942">
    <property type="entry name" value="ENTH_VHS"/>
</dbReference>
<dbReference type="CDD" id="cd03571">
    <property type="entry name" value="ENTH"/>
    <property type="match status" value="1"/>
</dbReference>
<dbReference type="Gene3D" id="1.25.40.90">
    <property type="match status" value="1"/>
</dbReference>
<organism evidence="6 7">
    <name type="scientific">Carex littledalei</name>
    <dbReference type="NCBI Taxonomy" id="544730"/>
    <lineage>
        <taxon>Eukaryota</taxon>
        <taxon>Viridiplantae</taxon>
        <taxon>Streptophyta</taxon>
        <taxon>Embryophyta</taxon>
        <taxon>Tracheophyta</taxon>
        <taxon>Spermatophyta</taxon>
        <taxon>Magnoliopsida</taxon>
        <taxon>Liliopsida</taxon>
        <taxon>Poales</taxon>
        <taxon>Cyperaceae</taxon>
        <taxon>Cyperoideae</taxon>
        <taxon>Cariceae</taxon>
        <taxon>Carex</taxon>
        <taxon>Carex subgen. Euthyceras</taxon>
    </lineage>
</organism>
<comment type="subcellular location">
    <subcellularLocation>
        <location evidence="1">Cytoplasmic vesicle</location>
        <location evidence="1">Clathrin-coated vesicle</location>
    </subcellularLocation>
    <subcellularLocation>
        <location evidence="2">Golgi apparatus</location>
    </subcellularLocation>
</comment>
<keyword evidence="7" id="KW-1185">Reference proteome</keyword>
<dbReference type="GO" id="GO:0030276">
    <property type="term" value="F:clathrin binding"/>
    <property type="evidence" value="ECO:0007669"/>
    <property type="project" value="TreeGrafter"/>
</dbReference>
<dbReference type="GO" id="GO:0005543">
    <property type="term" value="F:phospholipid binding"/>
    <property type="evidence" value="ECO:0007669"/>
    <property type="project" value="TreeGrafter"/>
</dbReference>
<comment type="caution">
    <text evidence="6">The sequence shown here is derived from an EMBL/GenBank/DDBJ whole genome shotgun (WGS) entry which is preliminary data.</text>
</comment>
<evidence type="ECO:0000256" key="1">
    <source>
        <dbReference type="ARBA" id="ARBA00004132"/>
    </source>
</evidence>
<evidence type="ECO:0000256" key="3">
    <source>
        <dbReference type="ARBA" id="ARBA00023034"/>
    </source>
</evidence>
<accession>A0A833QID1</accession>
<dbReference type="AlphaFoldDB" id="A0A833QID1"/>
<proteinExistence type="predicted"/>
<dbReference type="GO" id="GO:0030125">
    <property type="term" value="C:clathrin vesicle coat"/>
    <property type="evidence" value="ECO:0007669"/>
    <property type="project" value="TreeGrafter"/>
</dbReference>
<dbReference type="PROSITE" id="PS50942">
    <property type="entry name" value="ENTH"/>
    <property type="match status" value="1"/>
</dbReference>
<dbReference type="GO" id="GO:0005794">
    <property type="term" value="C:Golgi apparatus"/>
    <property type="evidence" value="ECO:0007669"/>
    <property type="project" value="UniProtKB-SubCell"/>
</dbReference>
<dbReference type="PANTHER" id="PTHR12276">
    <property type="entry name" value="EPSIN/ENT-RELATED"/>
    <property type="match status" value="1"/>
</dbReference>
<evidence type="ECO:0000313" key="7">
    <source>
        <dbReference type="Proteomes" id="UP000623129"/>
    </source>
</evidence>
<dbReference type="EMBL" id="SWLB01000026">
    <property type="protein sequence ID" value="KAF3321967.1"/>
    <property type="molecule type" value="Genomic_DNA"/>
</dbReference>
<evidence type="ECO:0000259" key="5">
    <source>
        <dbReference type="PROSITE" id="PS50942"/>
    </source>
</evidence>
<protein>
    <submittedName>
        <fullName evidence="6">Epsin-2</fullName>
    </submittedName>
</protein>
<dbReference type="SUPFAM" id="SSF48464">
    <property type="entry name" value="ENTH/VHS domain"/>
    <property type="match status" value="1"/>
</dbReference>
<dbReference type="GO" id="GO:0006897">
    <property type="term" value="P:endocytosis"/>
    <property type="evidence" value="ECO:0007669"/>
    <property type="project" value="TreeGrafter"/>
</dbReference>
<dbReference type="GO" id="GO:0005886">
    <property type="term" value="C:plasma membrane"/>
    <property type="evidence" value="ECO:0007669"/>
    <property type="project" value="TreeGrafter"/>
</dbReference>
<evidence type="ECO:0000313" key="6">
    <source>
        <dbReference type="EMBL" id="KAF3321967.1"/>
    </source>
</evidence>
<dbReference type="GO" id="GO:0005768">
    <property type="term" value="C:endosome"/>
    <property type="evidence" value="ECO:0007669"/>
    <property type="project" value="TreeGrafter"/>
</dbReference>
<dbReference type="OrthoDB" id="4033880at2759"/>
<dbReference type="Pfam" id="PF01417">
    <property type="entry name" value="ENTH"/>
    <property type="match status" value="1"/>
</dbReference>